<feature type="region of interest" description="Disordered" evidence="6">
    <location>
        <begin position="139"/>
        <end position="162"/>
    </location>
</feature>
<gene>
    <name evidence="9" type="ORF">BCR43DRAFT_522565</name>
</gene>
<reference evidence="9 10" key="1">
    <citation type="submission" date="2016-07" db="EMBL/GenBank/DDBJ databases">
        <title>Pervasive Adenine N6-methylation of Active Genes in Fungi.</title>
        <authorList>
            <consortium name="DOE Joint Genome Institute"/>
            <person name="Mondo S.J."/>
            <person name="Dannebaum R.O."/>
            <person name="Kuo R.C."/>
            <person name="Labutti K."/>
            <person name="Haridas S."/>
            <person name="Kuo A."/>
            <person name="Salamov A."/>
            <person name="Ahrendt S.R."/>
            <person name="Lipzen A."/>
            <person name="Sullivan W."/>
            <person name="Andreopoulos W.B."/>
            <person name="Clum A."/>
            <person name="Lindquist E."/>
            <person name="Daum C."/>
            <person name="Ramamoorthy G.K."/>
            <person name="Gryganskyi A."/>
            <person name="Culley D."/>
            <person name="Magnuson J.K."/>
            <person name="James T.Y."/>
            <person name="O'Malley M.A."/>
            <person name="Stajich J.E."/>
            <person name="Spatafora J.W."/>
            <person name="Visel A."/>
            <person name="Grigoriev I.V."/>
        </authorList>
    </citation>
    <scope>NUCLEOTIDE SEQUENCE [LARGE SCALE GENOMIC DNA]</scope>
    <source>
        <strain evidence="9 10">NRRL 2496</strain>
    </source>
</reference>
<comment type="caution">
    <text evidence="9">The sequence shown here is derived from an EMBL/GenBank/DDBJ whole genome shotgun (WGS) entry which is preliminary data.</text>
</comment>
<comment type="similarity">
    <text evidence="1 5">Belongs to the TUBGCP family.</text>
</comment>
<evidence type="ECO:0000256" key="1">
    <source>
        <dbReference type="ARBA" id="ARBA00010337"/>
    </source>
</evidence>
<dbReference type="GO" id="GO:0051321">
    <property type="term" value="P:meiotic cell cycle"/>
    <property type="evidence" value="ECO:0007669"/>
    <property type="project" value="TreeGrafter"/>
</dbReference>
<evidence type="ECO:0000256" key="4">
    <source>
        <dbReference type="ARBA" id="ARBA00023212"/>
    </source>
</evidence>
<dbReference type="EMBL" id="MCGN01000002">
    <property type="protein sequence ID" value="ORZ01788.1"/>
    <property type="molecule type" value="Genomic_DNA"/>
</dbReference>
<accession>A0A1X2HQY3</accession>
<sequence>MTLPAATRALVGKLIDHIDPNSPESKRAAILNKLEWHKYTSTEEHVIEQRWKGLKEKLDIYGYESAADNLNLLKIRFLDPGRLITNNPASSRREANMLKYDMLSLLLSLSVSPTRHQHASSLNPSASAHKVTWNDILDDEPLQGDHWQNVDETSGDDDDDLEDAEFDFHRFDKRKRVEPEQGKGGDMDQDDIWYNAAIAGMVDKTNSDKDMSGPRIYWESSMPPRGQYNLDIQSGDRYMLEVDAVRECLFVLRGYQGALFAFDEETQTFEVSSTYGMGHVSQKALGELLEVICDQANNIEELRQWSKRLSLKNTKTVGQTTQAFAVAIHDILLDLEATISELEASERPVVSLLQLQNILSPDFLILETIFDIVHQCFEQEEMKDARMCTTVLLSTLYNRILNAQTAGRTVLYEALLALFSRSLDPFTRLTDDWLFHGSLAGDIAHEFFVSRNNEVKEKDPGFWAEGFRVHHEQNGSDCPIFHPTFVMQVFSAGKVLHLLSHLEPKARRAFSLQPSGGERLLKFLFPQPSTEAPKSLLRLSPHTDAFTKASFPLTQQTEKPVLHLGRVPDEMHLFHQAMTQRLKDYVAEPYAKLTGHLKQVLVDHCGLYDHLRSMSTLYLMLESDLMHTFCESVFIEASDFCIAMARGDTPANDQHVHKLFVDACQASKLPYYNHAKIYLDQTQSTFWDQIQFDYDIPWPLNNFIKHRCCTDYNRIMVFLIRVKRAKYLLERDMFFVQDQVEEGLYAMRIRLMWFVNAFWSYLMTTILYAETLALNCSIRETDDVDEIARLHEDYMRRILDRCLLNDKTASIQKAILRVLDLVDALASRTASIRNIDEQFRRTNTFITTSLTIIARKGALDWMDALAAALSAQ</sequence>
<feature type="domain" description="Gamma tubulin complex component protein N-terminal" evidence="8">
    <location>
        <begin position="245"/>
        <end position="602"/>
    </location>
</feature>
<evidence type="ECO:0000313" key="10">
    <source>
        <dbReference type="Proteomes" id="UP000242180"/>
    </source>
</evidence>
<dbReference type="GO" id="GO:0031122">
    <property type="term" value="P:cytoplasmic microtubule organization"/>
    <property type="evidence" value="ECO:0007669"/>
    <property type="project" value="TreeGrafter"/>
</dbReference>
<dbReference type="AlphaFoldDB" id="A0A1X2HQY3"/>
<dbReference type="Gene3D" id="1.20.120.1900">
    <property type="entry name" value="Gamma-tubulin complex, C-terminal domain"/>
    <property type="match status" value="1"/>
</dbReference>
<dbReference type="GO" id="GO:0043015">
    <property type="term" value="F:gamma-tubulin binding"/>
    <property type="evidence" value="ECO:0007669"/>
    <property type="project" value="InterPro"/>
</dbReference>
<dbReference type="InterPro" id="IPR040457">
    <property type="entry name" value="GCP_C"/>
</dbReference>
<dbReference type="GO" id="GO:0000922">
    <property type="term" value="C:spindle pole"/>
    <property type="evidence" value="ECO:0007669"/>
    <property type="project" value="InterPro"/>
</dbReference>
<keyword evidence="3 5" id="KW-0493">Microtubule</keyword>
<proteinExistence type="inferred from homology"/>
<evidence type="ECO:0000256" key="5">
    <source>
        <dbReference type="RuleBase" id="RU363050"/>
    </source>
</evidence>
<dbReference type="InterPro" id="IPR007259">
    <property type="entry name" value="GCP"/>
</dbReference>
<dbReference type="GO" id="GO:0005816">
    <property type="term" value="C:spindle pole body"/>
    <property type="evidence" value="ECO:0007669"/>
    <property type="project" value="UniProtKB-ARBA"/>
</dbReference>
<dbReference type="GO" id="GO:0007020">
    <property type="term" value="P:microtubule nucleation"/>
    <property type="evidence" value="ECO:0007669"/>
    <property type="project" value="InterPro"/>
</dbReference>
<evidence type="ECO:0000259" key="7">
    <source>
        <dbReference type="Pfam" id="PF04130"/>
    </source>
</evidence>
<dbReference type="GO" id="GO:0051011">
    <property type="term" value="F:microtubule minus-end binding"/>
    <property type="evidence" value="ECO:0007669"/>
    <property type="project" value="TreeGrafter"/>
</dbReference>
<dbReference type="OrthoDB" id="66546at2759"/>
<protein>
    <recommendedName>
        <fullName evidence="5">Spindle pole body component</fullName>
    </recommendedName>
</protein>
<keyword evidence="10" id="KW-1185">Reference proteome</keyword>
<dbReference type="Proteomes" id="UP000242180">
    <property type="component" value="Unassembled WGS sequence"/>
</dbReference>
<dbReference type="GO" id="GO:0000278">
    <property type="term" value="P:mitotic cell cycle"/>
    <property type="evidence" value="ECO:0007669"/>
    <property type="project" value="TreeGrafter"/>
</dbReference>
<dbReference type="GO" id="GO:0000930">
    <property type="term" value="C:gamma-tubulin complex"/>
    <property type="evidence" value="ECO:0007669"/>
    <property type="project" value="TreeGrafter"/>
</dbReference>
<dbReference type="OMA" id="RTNQFEV"/>
<evidence type="ECO:0000259" key="8">
    <source>
        <dbReference type="Pfam" id="PF17681"/>
    </source>
</evidence>
<dbReference type="Pfam" id="PF17681">
    <property type="entry name" value="GCP_N_terminal"/>
    <property type="match status" value="1"/>
</dbReference>
<dbReference type="Pfam" id="PF04130">
    <property type="entry name" value="GCP_C_terminal"/>
    <property type="match status" value="1"/>
</dbReference>
<dbReference type="STRING" id="13706.A0A1X2HQY3"/>
<dbReference type="InterPro" id="IPR041470">
    <property type="entry name" value="GCP_N"/>
</dbReference>
<keyword evidence="2 5" id="KW-0963">Cytoplasm</keyword>
<evidence type="ECO:0000313" key="9">
    <source>
        <dbReference type="EMBL" id="ORZ01788.1"/>
    </source>
</evidence>
<keyword evidence="4 5" id="KW-0206">Cytoskeleton</keyword>
<evidence type="ECO:0000256" key="3">
    <source>
        <dbReference type="ARBA" id="ARBA00022701"/>
    </source>
</evidence>
<dbReference type="GO" id="GO:0005874">
    <property type="term" value="C:microtubule"/>
    <property type="evidence" value="ECO:0007669"/>
    <property type="project" value="UniProtKB-KW"/>
</dbReference>
<dbReference type="InterPro" id="IPR042241">
    <property type="entry name" value="GCP_C_sf"/>
</dbReference>
<feature type="compositionally biased region" description="Acidic residues" evidence="6">
    <location>
        <begin position="153"/>
        <end position="162"/>
    </location>
</feature>
<comment type="subcellular location">
    <subcellularLocation>
        <location evidence="5">Cytoplasm</location>
        <location evidence="5">Cytoskeleton</location>
        <location evidence="5">Microtubule organizing center</location>
    </subcellularLocation>
</comment>
<evidence type="ECO:0000256" key="2">
    <source>
        <dbReference type="ARBA" id="ARBA00022490"/>
    </source>
</evidence>
<feature type="domain" description="Gamma tubulin complex component C-terminal" evidence="7">
    <location>
        <begin position="607"/>
        <end position="833"/>
    </location>
</feature>
<dbReference type="InParanoid" id="A0A1X2HQY3"/>
<organism evidence="9 10">
    <name type="scientific">Syncephalastrum racemosum</name>
    <name type="common">Filamentous fungus</name>
    <dbReference type="NCBI Taxonomy" id="13706"/>
    <lineage>
        <taxon>Eukaryota</taxon>
        <taxon>Fungi</taxon>
        <taxon>Fungi incertae sedis</taxon>
        <taxon>Mucoromycota</taxon>
        <taxon>Mucoromycotina</taxon>
        <taxon>Mucoromycetes</taxon>
        <taxon>Mucorales</taxon>
        <taxon>Syncephalastraceae</taxon>
        <taxon>Syncephalastrum</taxon>
    </lineage>
</organism>
<name>A0A1X2HQY3_SYNRA</name>
<evidence type="ECO:0000256" key="6">
    <source>
        <dbReference type="SAM" id="MobiDB-lite"/>
    </source>
</evidence>
<dbReference type="GO" id="GO:0051225">
    <property type="term" value="P:spindle assembly"/>
    <property type="evidence" value="ECO:0007669"/>
    <property type="project" value="TreeGrafter"/>
</dbReference>
<dbReference type="PANTHER" id="PTHR19302:SF33">
    <property type="entry name" value="GAMMA-TUBULIN COMPLEX COMPONENT 5"/>
    <property type="match status" value="1"/>
</dbReference>
<dbReference type="PANTHER" id="PTHR19302">
    <property type="entry name" value="GAMMA TUBULIN COMPLEX PROTEIN"/>
    <property type="match status" value="1"/>
</dbReference>